<organism evidence="9 10">
    <name type="scientific">Xylaria bambusicola</name>
    <dbReference type="NCBI Taxonomy" id="326684"/>
    <lineage>
        <taxon>Eukaryota</taxon>
        <taxon>Fungi</taxon>
        <taxon>Dikarya</taxon>
        <taxon>Ascomycota</taxon>
        <taxon>Pezizomycotina</taxon>
        <taxon>Sordariomycetes</taxon>
        <taxon>Xylariomycetidae</taxon>
        <taxon>Xylariales</taxon>
        <taxon>Xylariaceae</taxon>
        <taxon>Xylaria</taxon>
    </lineage>
</organism>
<gene>
    <name evidence="9" type="ORF">RRF57_007854</name>
</gene>
<accession>A0AAN7UGU2</accession>
<evidence type="ECO:0000313" key="9">
    <source>
        <dbReference type="EMBL" id="KAK5632140.1"/>
    </source>
</evidence>
<dbReference type="CDD" id="cd11060">
    <property type="entry name" value="CYP57A1-like"/>
    <property type="match status" value="1"/>
</dbReference>
<dbReference type="GO" id="GO:0004497">
    <property type="term" value="F:monooxygenase activity"/>
    <property type="evidence" value="ECO:0007669"/>
    <property type="project" value="UniProtKB-KW"/>
</dbReference>
<keyword evidence="7" id="KW-0503">Monooxygenase</keyword>
<evidence type="ECO:0000256" key="5">
    <source>
        <dbReference type="ARBA" id="ARBA00023002"/>
    </source>
</evidence>
<dbReference type="SUPFAM" id="SSF48264">
    <property type="entry name" value="Cytochrome P450"/>
    <property type="match status" value="1"/>
</dbReference>
<evidence type="ECO:0008006" key="11">
    <source>
        <dbReference type="Google" id="ProtNLM"/>
    </source>
</evidence>
<dbReference type="GO" id="GO:0020037">
    <property type="term" value="F:heme binding"/>
    <property type="evidence" value="ECO:0007669"/>
    <property type="project" value="InterPro"/>
</dbReference>
<evidence type="ECO:0000256" key="3">
    <source>
        <dbReference type="ARBA" id="ARBA00022617"/>
    </source>
</evidence>
<comment type="cofactor">
    <cofactor evidence="1 8">
        <name>heme</name>
        <dbReference type="ChEBI" id="CHEBI:30413"/>
    </cofactor>
</comment>
<keyword evidence="3 8" id="KW-0349">Heme</keyword>
<evidence type="ECO:0000256" key="4">
    <source>
        <dbReference type="ARBA" id="ARBA00022723"/>
    </source>
</evidence>
<evidence type="ECO:0000256" key="2">
    <source>
        <dbReference type="ARBA" id="ARBA00010617"/>
    </source>
</evidence>
<reference evidence="9 10" key="1">
    <citation type="submission" date="2023-10" db="EMBL/GenBank/DDBJ databases">
        <title>Draft genome sequence of Xylaria bambusicola isolate GMP-LS, the root and basal stem rot pathogen of sugarcane in Indonesia.</title>
        <authorList>
            <person name="Selvaraj P."/>
            <person name="Muralishankar V."/>
            <person name="Muruganantham S."/>
            <person name="Sp S."/>
            <person name="Haryani S."/>
            <person name="Lau K.J.X."/>
            <person name="Naqvi N.I."/>
        </authorList>
    </citation>
    <scope>NUCLEOTIDE SEQUENCE [LARGE SCALE GENOMIC DNA]</scope>
    <source>
        <strain evidence="9">GMP-LS</strain>
    </source>
</reference>
<evidence type="ECO:0000256" key="7">
    <source>
        <dbReference type="ARBA" id="ARBA00023033"/>
    </source>
</evidence>
<dbReference type="GO" id="GO:0005506">
    <property type="term" value="F:iron ion binding"/>
    <property type="evidence" value="ECO:0007669"/>
    <property type="project" value="InterPro"/>
</dbReference>
<dbReference type="Proteomes" id="UP001305414">
    <property type="component" value="Unassembled WGS sequence"/>
</dbReference>
<keyword evidence="4 8" id="KW-0479">Metal-binding</keyword>
<dbReference type="InterPro" id="IPR036396">
    <property type="entry name" value="Cyt_P450_sf"/>
</dbReference>
<keyword evidence="6 8" id="KW-0408">Iron</keyword>
<proteinExistence type="inferred from homology"/>
<dbReference type="GO" id="GO:0016705">
    <property type="term" value="F:oxidoreductase activity, acting on paired donors, with incorporation or reduction of molecular oxygen"/>
    <property type="evidence" value="ECO:0007669"/>
    <property type="project" value="InterPro"/>
</dbReference>
<evidence type="ECO:0000256" key="8">
    <source>
        <dbReference type="PIRSR" id="PIRSR602401-1"/>
    </source>
</evidence>
<protein>
    <recommendedName>
        <fullName evidence="11">Cytochrome P450</fullName>
    </recommendedName>
</protein>
<dbReference type="InterPro" id="IPR001128">
    <property type="entry name" value="Cyt_P450"/>
</dbReference>
<keyword evidence="5" id="KW-0560">Oxidoreductase</keyword>
<dbReference type="Gene3D" id="1.10.630.10">
    <property type="entry name" value="Cytochrome P450"/>
    <property type="match status" value="1"/>
</dbReference>
<dbReference type="PRINTS" id="PR00463">
    <property type="entry name" value="EP450I"/>
</dbReference>
<sequence>MGPRLASFSELWLFKAAATGEMHIHLADICSKYGGSNSAGLVRVGPNELISSDPDVGRHMSATKVKRRKGQWYASMKVDPYVDNIFSQLDPVKHDKLRACMSQAFLMKENPHLSLKIDGSIASFVNLIQRKYLSTSENARPIDLGLVSQYFSLDVITAIAFGAPLGYLDNDQDLFGYVKTTDAILPFVTLCSSSPSLGWFMSQAWVTNLVGPSPQDKTGQGVLMALAQKYVGERYGSDSDDKQDMVSLFLRNGMSRRQVESEILAQMSSMFCTSFAGSDTTSTAVRSIFLFIISNPRVYALLQAEIDDRIRNKRISSPITDDEARDMPYLQACIQEGLRIWPPFTGMMFKQVNPGGEVIKGTFVPGGTAVDANFEYKGHCGWGMQRGPEFGNDVEVFRPERWIEANQDQRKIMDRTVDIVFGSGRWACLGKAIVRAELNKVFVELLRRFDMSVVDPSKPWDSKNYTVFVQNKMWVRITERKSFG</sequence>
<evidence type="ECO:0000313" key="10">
    <source>
        <dbReference type="Proteomes" id="UP001305414"/>
    </source>
</evidence>
<dbReference type="Pfam" id="PF00067">
    <property type="entry name" value="p450"/>
    <property type="match status" value="1"/>
</dbReference>
<comment type="caution">
    <text evidence="9">The sequence shown here is derived from an EMBL/GenBank/DDBJ whole genome shotgun (WGS) entry which is preliminary data.</text>
</comment>
<keyword evidence="10" id="KW-1185">Reference proteome</keyword>
<dbReference type="EMBL" id="JAWHQM010000023">
    <property type="protein sequence ID" value="KAK5632140.1"/>
    <property type="molecule type" value="Genomic_DNA"/>
</dbReference>
<comment type="similarity">
    <text evidence="2">Belongs to the cytochrome P450 family.</text>
</comment>
<dbReference type="PANTHER" id="PTHR24305">
    <property type="entry name" value="CYTOCHROME P450"/>
    <property type="match status" value="1"/>
</dbReference>
<feature type="binding site" description="axial binding residue" evidence="8">
    <location>
        <position position="428"/>
    </location>
    <ligand>
        <name>heme</name>
        <dbReference type="ChEBI" id="CHEBI:30413"/>
    </ligand>
    <ligandPart>
        <name>Fe</name>
        <dbReference type="ChEBI" id="CHEBI:18248"/>
    </ligandPart>
</feature>
<dbReference type="PANTHER" id="PTHR24305:SF77">
    <property type="entry name" value="CYTOCHROME P450 MONOOXYGENASE"/>
    <property type="match status" value="1"/>
</dbReference>
<dbReference type="AlphaFoldDB" id="A0AAN7UGU2"/>
<evidence type="ECO:0000256" key="1">
    <source>
        <dbReference type="ARBA" id="ARBA00001971"/>
    </source>
</evidence>
<name>A0AAN7UGU2_9PEZI</name>
<dbReference type="InterPro" id="IPR050121">
    <property type="entry name" value="Cytochrome_P450_monoxygenase"/>
</dbReference>
<dbReference type="PRINTS" id="PR00385">
    <property type="entry name" value="P450"/>
</dbReference>
<evidence type="ECO:0000256" key="6">
    <source>
        <dbReference type="ARBA" id="ARBA00023004"/>
    </source>
</evidence>
<dbReference type="InterPro" id="IPR002401">
    <property type="entry name" value="Cyt_P450_E_grp-I"/>
</dbReference>